<evidence type="ECO:0000313" key="15">
    <source>
        <dbReference type="Proteomes" id="UP001141183"/>
    </source>
</evidence>
<dbReference type="InterPro" id="IPR003661">
    <property type="entry name" value="HisK_dim/P_dom"/>
</dbReference>
<dbReference type="Pfam" id="PF02518">
    <property type="entry name" value="HATPase_c"/>
    <property type="match status" value="1"/>
</dbReference>
<dbReference type="EMBL" id="JAMRYU010000006">
    <property type="protein sequence ID" value="MDC4239936.1"/>
    <property type="molecule type" value="Genomic_DNA"/>
</dbReference>
<dbReference type="EC" id="2.7.13.3" evidence="3"/>
<feature type="domain" description="Histidine kinase" evidence="13">
    <location>
        <begin position="250"/>
        <end position="466"/>
    </location>
</feature>
<evidence type="ECO:0000256" key="11">
    <source>
        <dbReference type="ARBA" id="ARBA00023136"/>
    </source>
</evidence>
<dbReference type="SMART" id="SM00388">
    <property type="entry name" value="HisKA"/>
    <property type="match status" value="1"/>
</dbReference>
<keyword evidence="6" id="KW-0808">Transferase</keyword>
<keyword evidence="9" id="KW-0067">ATP-binding</keyword>
<evidence type="ECO:0000256" key="10">
    <source>
        <dbReference type="ARBA" id="ARBA00023012"/>
    </source>
</evidence>
<keyword evidence="4" id="KW-1003">Cell membrane</keyword>
<dbReference type="InterPro" id="IPR003594">
    <property type="entry name" value="HATPase_dom"/>
</dbReference>
<evidence type="ECO:0000259" key="13">
    <source>
        <dbReference type="PROSITE" id="PS50109"/>
    </source>
</evidence>
<dbReference type="PROSITE" id="PS50109">
    <property type="entry name" value="HIS_KIN"/>
    <property type="match status" value="1"/>
</dbReference>
<evidence type="ECO:0000256" key="2">
    <source>
        <dbReference type="ARBA" id="ARBA00004651"/>
    </source>
</evidence>
<dbReference type="CDD" id="cd00082">
    <property type="entry name" value="HisKA"/>
    <property type="match status" value="1"/>
</dbReference>
<dbReference type="AlphaFoldDB" id="A0A9X3XKE0"/>
<keyword evidence="5" id="KW-0597">Phosphoprotein</keyword>
<dbReference type="GO" id="GO:0005524">
    <property type="term" value="F:ATP binding"/>
    <property type="evidence" value="ECO:0007669"/>
    <property type="project" value="UniProtKB-KW"/>
</dbReference>
<dbReference type="RefSeq" id="WP_216684718.1">
    <property type="nucleotide sequence ID" value="NZ_JAHLZG010000002.1"/>
</dbReference>
<dbReference type="PANTHER" id="PTHR45528">
    <property type="entry name" value="SENSOR HISTIDINE KINASE CPXA"/>
    <property type="match status" value="1"/>
</dbReference>
<accession>A0A9X3XKE0</accession>
<dbReference type="PANTHER" id="PTHR45528:SF1">
    <property type="entry name" value="SENSOR HISTIDINE KINASE CPXA"/>
    <property type="match status" value="1"/>
</dbReference>
<dbReference type="CDD" id="cd00075">
    <property type="entry name" value="HATPase"/>
    <property type="match status" value="1"/>
</dbReference>
<feature type="transmembrane region" description="Helical" evidence="12">
    <location>
        <begin position="164"/>
        <end position="183"/>
    </location>
</feature>
<keyword evidence="12" id="KW-1133">Transmembrane helix</keyword>
<dbReference type="Pfam" id="PF00512">
    <property type="entry name" value="HisKA"/>
    <property type="match status" value="1"/>
</dbReference>
<evidence type="ECO:0000256" key="8">
    <source>
        <dbReference type="ARBA" id="ARBA00022777"/>
    </source>
</evidence>
<dbReference type="GO" id="GO:0005886">
    <property type="term" value="C:plasma membrane"/>
    <property type="evidence" value="ECO:0007669"/>
    <property type="project" value="UniProtKB-SubCell"/>
</dbReference>
<comment type="caution">
    <text evidence="14">The sequence shown here is derived from an EMBL/GenBank/DDBJ whole genome shotgun (WGS) entry which is preliminary data.</text>
</comment>
<dbReference type="GO" id="GO:0000155">
    <property type="term" value="F:phosphorelay sensor kinase activity"/>
    <property type="evidence" value="ECO:0007669"/>
    <property type="project" value="InterPro"/>
</dbReference>
<evidence type="ECO:0000256" key="5">
    <source>
        <dbReference type="ARBA" id="ARBA00022553"/>
    </source>
</evidence>
<dbReference type="InterPro" id="IPR005467">
    <property type="entry name" value="His_kinase_dom"/>
</dbReference>
<evidence type="ECO:0000256" key="3">
    <source>
        <dbReference type="ARBA" id="ARBA00012438"/>
    </source>
</evidence>
<name>A0A9X3XKE0_9CLOT</name>
<dbReference type="Proteomes" id="UP001141183">
    <property type="component" value="Unassembled WGS sequence"/>
</dbReference>
<evidence type="ECO:0000256" key="4">
    <source>
        <dbReference type="ARBA" id="ARBA00022475"/>
    </source>
</evidence>
<comment type="catalytic activity">
    <reaction evidence="1">
        <text>ATP + protein L-histidine = ADP + protein N-phospho-L-histidine.</text>
        <dbReference type="EC" id="2.7.13.3"/>
    </reaction>
</comment>
<dbReference type="InterPro" id="IPR050398">
    <property type="entry name" value="HssS/ArlS-like"/>
</dbReference>
<dbReference type="SMART" id="SM00387">
    <property type="entry name" value="HATPase_c"/>
    <property type="match status" value="1"/>
</dbReference>
<keyword evidence="10" id="KW-0902">Two-component regulatory system</keyword>
<gene>
    <name evidence="14" type="ORF">NE398_07125</name>
</gene>
<comment type="subcellular location">
    <subcellularLocation>
        <location evidence="2">Cell membrane</location>
        <topology evidence="2">Multi-pass membrane protein</topology>
    </subcellularLocation>
</comment>
<keyword evidence="8 14" id="KW-0418">Kinase</keyword>
<keyword evidence="15" id="KW-1185">Reference proteome</keyword>
<reference evidence="14" key="1">
    <citation type="submission" date="2022-05" db="EMBL/GenBank/DDBJ databases">
        <title>Draft genome sequence of Clostridium tertium strain CP3 isolated from Peru.</title>
        <authorList>
            <person name="Hurtado R."/>
            <person name="Lima L."/>
            <person name="Sousa T."/>
            <person name="Jaiswal A.K."/>
            <person name="Tiwari S."/>
            <person name="Maturrano L."/>
            <person name="Brenig B."/>
            <person name="Azevedo V."/>
        </authorList>
    </citation>
    <scope>NUCLEOTIDE SEQUENCE</scope>
    <source>
        <strain evidence="14">CP3</strain>
    </source>
</reference>
<keyword evidence="11 12" id="KW-0472">Membrane</keyword>
<evidence type="ECO:0000256" key="7">
    <source>
        <dbReference type="ARBA" id="ARBA00022741"/>
    </source>
</evidence>
<keyword evidence="7" id="KW-0547">Nucleotide-binding</keyword>
<evidence type="ECO:0000256" key="6">
    <source>
        <dbReference type="ARBA" id="ARBA00022679"/>
    </source>
</evidence>
<evidence type="ECO:0000256" key="1">
    <source>
        <dbReference type="ARBA" id="ARBA00000085"/>
    </source>
</evidence>
<feature type="transmembrane region" description="Helical" evidence="12">
    <location>
        <begin position="9"/>
        <end position="32"/>
    </location>
</feature>
<sequence>MKVKLTIKLIISMILVFYITMIVYGMLNLVIYNSNITFGEELFSVSFKVSEFMEPYIEDLEKGNDFNLDDNNTNKLIENNIWIQVLDKENNEVYEVNKPANVPSNYLTADLIDFIQDPWGSKAPTTISINNIAKGNENYTLLVGFPIDKIFRFKMIFTEESFKYHISIIIFVLILMTIVAYIFSRSLVKPMVSVVEDIDDLKNGIYENKKNKQGLFKEVSKNINNLSIILKENEIERKEADKAKEEWIANISHDLKTPLSSIKGYAQLLNGDQYEINIDEAKRYGNAILDNSNYIQDLVNDLSLVYKLKNKVLPINFKEENLINLVQESIIDLLNNIKYSDREINFNYHDENIKLNCDKKYLKRAINNLIINSLEHNSKDTIIDVFVLKKENNINIIVEDNGQGIRKEDLKNIFNRYYKGVNTSSASNGSGLGMAIAKEVIESHNGSINIESEVGVGTKIIIAIKY</sequence>
<protein>
    <recommendedName>
        <fullName evidence="3">histidine kinase</fullName>
        <ecNumber evidence="3">2.7.13.3</ecNumber>
    </recommendedName>
</protein>
<proteinExistence type="predicted"/>
<organism evidence="14 15">
    <name type="scientific">Clostridium tertium</name>
    <dbReference type="NCBI Taxonomy" id="1559"/>
    <lineage>
        <taxon>Bacteria</taxon>
        <taxon>Bacillati</taxon>
        <taxon>Bacillota</taxon>
        <taxon>Clostridia</taxon>
        <taxon>Eubacteriales</taxon>
        <taxon>Clostridiaceae</taxon>
        <taxon>Clostridium</taxon>
    </lineage>
</organism>
<evidence type="ECO:0000256" key="9">
    <source>
        <dbReference type="ARBA" id="ARBA00022840"/>
    </source>
</evidence>
<keyword evidence="12" id="KW-0812">Transmembrane</keyword>
<evidence type="ECO:0000256" key="12">
    <source>
        <dbReference type="SAM" id="Phobius"/>
    </source>
</evidence>
<evidence type="ECO:0000313" key="14">
    <source>
        <dbReference type="EMBL" id="MDC4239936.1"/>
    </source>
</evidence>